<accession>H2C0K7</accession>
<dbReference type="OrthoDB" id="43182at2157"/>
<dbReference type="EMBL" id="JH597755">
    <property type="protein sequence ID" value="EHP71269.1"/>
    <property type="molecule type" value="Genomic_DNA"/>
</dbReference>
<evidence type="ECO:0000313" key="2">
    <source>
        <dbReference type="Proteomes" id="UP000003980"/>
    </source>
</evidence>
<name>H2C0K7_9CREN</name>
<dbReference type="RefSeq" id="WP_009069396.1">
    <property type="nucleotide sequence ID" value="NZ_JH597755.1"/>
</dbReference>
<dbReference type="SUPFAM" id="SSF53098">
    <property type="entry name" value="Ribonuclease H-like"/>
    <property type="match status" value="1"/>
</dbReference>
<sequence length="369" mass="42279">MTNRKGQVELAKEDLIKAVNQVLGIVRRNGRSRKVGLALVLMVLLGGRSSVRNAAETFGLDYANLLEALGELEDAWRDYLEVLSGLVKGEVAVIIDDTVDHKEYSRGKDVSPHGNYWIYCHTHGRFERGVQLLTVAIVDLSTGRTFMVGAFPYAVRKMLDLGMVTEFKTKIDLAREMLDVLKERFRVSRVVFDSWYWSEKLVKENVVSELKSNRRLLRVESAQGTLEEVEGHLRVGDLPPGVYYADLTLGGQAITVKLLVREYKRDSGSHVKYLYTTDLSLSEEEIEEAWRMRWEIEELHRDVKALGLEDSSFWRRERLQGYLTIFTIMTNVVRELVGELNLRSVEAFLRFVERHLGGPPGLMKIFKLR</sequence>
<proteinExistence type="predicted"/>
<keyword evidence="2" id="KW-1185">Reference proteome</keyword>
<dbReference type="eggNOG" id="arCOG09888">
    <property type="taxonomic scope" value="Archaea"/>
</dbReference>
<dbReference type="InterPro" id="IPR006783">
    <property type="entry name" value="Transposase_ISC1217"/>
</dbReference>
<organism evidence="1 2">
    <name type="scientific">Metallosphaera yellowstonensis MK1</name>
    <dbReference type="NCBI Taxonomy" id="671065"/>
    <lineage>
        <taxon>Archaea</taxon>
        <taxon>Thermoproteota</taxon>
        <taxon>Thermoprotei</taxon>
        <taxon>Sulfolobales</taxon>
        <taxon>Sulfolobaceae</taxon>
        <taxon>Metallosphaera</taxon>
    </lineage>
</organism>
<dbReference type="STRING" id="671065.MetMK1DRAFT_00000780"/>
<reference evidence="1 2" key="1">
    <citation type="submission" date="2012-01" db="EMBL/GenBank/DDBJ databases">
        <title>Improved High-Quality Draft sequence of Metallosphaera yellowstonensis MK1.</title>
        <authorList>
            <consortium name="US DOE Joint Genome Institute"/>
            <person name="Lucas S."/>
            <person name="Han J."/>
            <person name="Cheng J.-F."/>
            <person name="Goodwin L."/>
            <person name="Pitluck S."/>
            <person name="Peters L."/>
            <person name="Teshima H."/>
            <person name="Detter J.C."/>
            <person name="Han C."/>
            <person name="Tapia R."/>
            <person name="Land M."/>
            <person name="Hauser L."/>
            <person name="Kyrpides N."/>
            <person name="Kozubal M."/>
            <person name="Macur R.E."/>
            <person name="Jay Z."/>
            <person name="Inskeep W."/>
            <person name="Woyke T."/>
        </authorList>
    </citation>
    <scope>NUCLEOTIDE SEQUENCE [LARGE SCALE GENOMIC DNA]</scope>
    <source>
        <strain evidence="1 2">MK1</strain>
    </source>
</reference>
<protein>
    <submittedName>
        <fullName evidence="1">Archaeal putative transposase ISC1217</fullName>
    </submittedName>
</protein>
<dbReference type="Proteomes" id="UP000003980">
    <property type="component" value="Unassembled WGS sequence"/>
</dbReference>
<gene>
    <name evidence="1" type="ORF">MetMK1DRAFT_00000780</name>
</gene>
<dbReference type="Pfam" id="PF04693">
    <property type="entry name" value="DDE_Tnp_2"/>
    <property type="match status" value="1"/>
</dbReference>
<dbReference type="InterPro" id="IPR012337">
    <property type="entry name" value="RNaseH-like_sf"/>
</dbReference>
<dbReference type="HOGENOM" id="CLU_077283_0_0_2"/>
<evidence type="ECO:0000313" key="1">
    <source>
        <dbReference type="EMBL" id="EHP71269.1"/>
    </source>
</evidence>
<dbReference type="AlphaFoldDB" id="H2C0K7"/>